<comment type="caution">
    <text evidence="1">The sequence shown here is derived from an EMBL/GenBank/DDBJ whole genome shotgun (WGS) entry which is preliminary data.</text>
</comment>
<dbReference type="EMBL" id="VSSQ01006808">
    <property type="protein sequence ID" value="MPM33922.1"/>
    <property type="molecule type" value="Genomic_DNA"/>
</dbReference>
<sequence>MADVRLTVCRRRPVEKRIRFAPAPERDALLEDLMLLPKGENLLLARNKIQFARYLLVHASLFSLLHGIKK</sequence>
<organism evidence="1">
    <name type="scientific">bioreactor metagenome</name>
    <dbReference type="NCBI Taxonomy" id="1076179"/>
    <lineage>
        <taxon>unclassified sequences</taxon>
        <taxon>metagenomes</taxon>
        <taxon>ecological metagenomes</taxon>
    </lineage>
</organism>
<reference evidence="1" key="1">
    <citation type="submission" date="2019-08" db="EMBL/GenBank/DDBJ databases">
        <authorList>
            <person name="Kucharzyk K."/>
            <person name="Murdoch R.W."/>
            <person name="Higgins S."/>
            <person name="Loffler F."/>
        </authorList>
    </citation>
    <scope>NUCLEOTIDE SEQUENCE</scope>
</reference>
<accession>A0A644YZM2</accession>
<name>A0A644YZM2_9ZZZZ</name>
<gene>
    <name evidence="1" type="ORF">SDC9_80503</name>
</gene>
<protein>
    <submittedName>
        <fullName evidence="1">Uncharacterized protein</fullName>
    </submittedName>
</protein>
<dbReference type="AlphaFoldDB" id="A0A644YZM2"/>
<proteinExistence type="predicted"/>
<evidence type="ECO:0000313" key="1">
    <source>
        <dbReference type="EMBL" id="MPM33922.1"/>
    </source>
</evidence>